<dbReference type="EMBL" id="OY660870">
    <property type="protein sequence ID" value="CAJ1060712.1"/>
    <property type="molecule type" value="Genomic_DNA"/>
</dbReference>
<sequence>MEENLSGTLVGTFETSQCPTYCWTMWALRSVASSHTANYPIPDKQQVNQRSPPHPKALDTYSSSTAWAKRSTAGGSRFRDSTRISSSVRLVTDSPPLLLR</sequence>
<gene>
    <name evidence="2" type="ORF">XNOV1_A022097</name>
</gene>
<accession>A0AAV1FH15</accession>
<name>A0AAV1FH15_XYRNO</name>
<feature type="region of interest" description="Disordered" evidence="1">
    <location>
        <begin position="37"/>
        <end position="85"/>
    </location>
</feature>
<dbReference type="AlphaFoldDB" id="A0AAV1FH15"/>
<organism evidence="2 3">
    <name type="scientific">Xyrichtys novacula</name>
    <name type="common">Pearly razorfish</name>
    <name type="synonym">Hemipteronotus novacula</name>
    <dbReference type="NCBI Taxonomy" id="13765"/>
    <lineage>
        <taxon>Eukaryota</taxon>
        <taxon>Metazoa</taxon>
        <taxon>Chordata</taxon>
        <taxon>Craniata</taxon>
        <taxon>Vertebrata</taxon>
        <taxon>Euteleostomi</taxon>
        <taxon>Actinopterygii</taxon>
        <taxon>Neopterygii</taxon>
        <taxon>Teleostei</taxon>
        <taxon>Neoteleostei</taxon>
        <taxon>Acanthomorphata</taxon>
        <taxon>Eupercaria</taxon>
        <taxon>Labriformes</taxon>
        <taxon>Labridae</taxon>
        <taxon>Xyrichtys</taxon>
    </lineage>
</organism>
<dbReference type="Proteomes" id="UP001178508">
    <property type="component" value="Chromosome 7"/>
</dbReference>
<protein>
    <submittedName>
        <fullName evidence="2">Uncharacterized protein</fullName>
    </submittedName>
</protein>
<reference evidence="2" key="1">
    <citation type="submission" date="2023-08" db="EMBL/GenBank/DDBJ databases">
        <authorList>
            <person name="Alioto T."/>
            <person name="Alioto T."/>
            <person name="Gomez Garrido J."/>
        </authorList>
    </citation>
    <scope>NUCLEOTIDE SEQUENCE</scope>
</reference>
<evidence type="ECO:0000313" key="3">
    <source>
        <dbReference type="Proteomes" id="UP001178508"/>
    </source>
</evidence>
<evidence type="ECO:0000256" key="1">
    <source>
        <dbReference type="SAM" id="MobiDB-lite"/>
    </source>
</evidence>
<keyword evidence="3" id="KW-1185">Reference proteome</keyword>
<proteinExistence type="predicted"/>
<evidence type="ECO:0000313" key="2">
    <source>
        <dbReference type="EMBL" id="CAJ1060712.1"/>
    </source>
</evidence>